<keyword evidence="2" id="KW-1185">Reference proteome</keyword>
<sequence length="76" mass="8101">MLSDLAMPDLVADRIERALARIEAAAAKRAYAAAQLERRHAQLRGRIETAIADLDDLIAREIDGESGADADGVEAG</sequence>
<protein>
    <submittedName>
        <fullName evidence="1">Uncharacterized protein</fullName>
    </submittedName>
</protein>
<proteinExistence type="predicted"/>
<dbReference type="AlphaFoldDB" id="A0A2U0SGR3"/>
<dbReference type="EMBL" id="QENQ01000001">
    <property type="protein sequence ID" value="PVX30556.1"/>
    <property type="molecule type" value="Genomic_DNA"/>
</dbReference>
<dbReference type="OrthoDB" id="7581421at2"/>
<comment type="caution">
    <text evidence="1">The sequence shown here is derived from an EMBL/GenBank/DDBJ whole genome shotgun (WGS) entry which is preliminary data.</text>
</comment>
<dbReference type="Proteomes" id="UP000245890">
    <property type="component" value="Unassembled WGS sequence"/>
</dbReference>
<evidence type="ECO:0000313" key="2">
    <source>
        <dbReference type="Proteomes" id="UP000245890"/>
    </source>
</evidence>
<evidence type="ECO:0000313" key="1">
    <source>
        <dbReference type="EMBL" id="PVX30556.1"/>
    </source>
</evidence>
<organism evidence="1 2">
    <name type="scientific">Sphingomonas pokkalii</name>
    <dbReference type="NCBI Taxonomy" id="2175090"/>
    <lineage>
        <taxon>Bacteria</taxon>
        <taxon>Pseudomonadati</taxon>
        <taxon>Pseudomonadota</taxon>
        <taxon>Alphaproteobacteria</taxon>
        <taxon>Sphingomonadales</taxon>
        <taxon>Sphingomonadaceae</taxon>
        <taxon>Sphingomonas</taxon>
    </lineage>
</organism>
<accession>A0A2U0SGR3</accession>
<reference evidence="1 2" key="1">
    <citation type="submission" date="2018-05" db="EMBL/GenBank/DDBJ databases">
        <title>Description of Sphingomonas pokkalii sp nov, isolated from the rhizosphere of saline tolerant pokkali rice and its draft genome analysis.</title>
        <authorList>
            <person name="Menon R."/>
            <person name="Kumari S."/>
            <person name="Rameshkumar N."/>
        </authorList>
    </citation>
    <scope>NUCLEOTIDE SEQUENCE [LARGE SCALE GENOMIC DNA]</scope>
    <source>
        <strain evidence="1 2">L3B27</strain>
    </source>
</reference>
<gene>
    <name evidence="1" type="ORF">DD559_15415</name>
</gene>
<name>A0A2U0SGR3_9SPHN</name>